<comment type="caution">
    <text evidence="8">The sequence shown here is derived from an EMBL/GenBank/DDBJ whole genome shotgun (WGS) entry which is preliminary data.</text>
</comment>
<keyword evidence="9" id="KW-1185">Reference proteome</keyword>
<keyword evidence="8" id="KW-0966">Cell projection</keyword>
<keyword evidence="8" id="KW-0282">Flagellum</keyword>
<keyword evidence="5" id="KW-0964">Secreted</keyword>
<gene>
    <name evidence="8" type="primary">fliD</name>
    <name evidence="8" type="ORF">GCM10022381_04300</name>
</gene>
<comment type="function">
    <text evidence="5">Required for morphogenesis and for the elongation of the flagellar filament by facilitating polymerization of the flagellin monomers at the tip of growing filament. Forms a capping structure, which prevents flagellin subunits (transported through the central channel of the flagellum) from leaking out without polymerization at the distal end.</text>
</comment>
<dbReference type="PANTHER" id="PTHR30288">
    <property type="entry name" value="FLAGELLAR CAP/ASSEMBLY PROTEIN FLID"/>
    <property type="match status" value="1"/>
</dbReference>
<dbReference type="InterPro" id="IPR003481">
    <property type="entry name" value="FliD_N"/>
</dbReference>
<name>A0ABP7K3Z5_9MICO</name>
<comment type="subcellular location">
    <subcellularLocation>
        <location evidence="5">Secreted</location>
    </subcellularLocation>
    <subcellularLocation>
        <location evidence="5">Bacterial flagellum</location>
    </subcellularLocation>
</comment>
<comment type="subunit">
    <text evidence="2 5">Homopentamer.</text>
</comment>
<dbReference type="RefSeq" id="WP_345061815.1">
    <property type="nucleotide sequence ID" value="NZ_BAABCN010000002.1"/>
</dbReference>
<dbReference type="Pfam" id="PF07195">
    <property type="entry name" value="FliD_C"/>
    <property type="match status" value="1"/>
</dbReference>
<dbReference type="InterPro" id="IPR010809">
    <property type="entry name" value="FliD_C"/>
</dbReference>
<feature type="domain" description="Flagellar hook-associated protein 2 N-terminal" evidence="6">
    <location>
        <begin position="12"/>
        <end position="107"/>
    </location>
</feature>
<evidence type="ECO:0000256" key="5">
    <source>
        <dbReference type="RuleBase" id="RU362066"/>
    </source>
</evidence>
<evidence type="ECO:0000256" key="4">
    <source>
        <dbReference type="ARBA" id="ARBA00023143"/>
    </source>
</evidence>
<keyword evidence="8" id="KW-0969">Cilium</keyword>
<reference evidence="9" key="1">
    <citation type="journal article" date="2019" name="Int. J. Syst. Evol. Microbiol.">
        <title>The Global Catalogue of Microorganisms (GCM) 10K type strain sequencing project: providing services to taxonomists for standard genome sequencing and annotation.</title>
        <authorList>
            <consortium name="The Broad Institute Genomics Platform"/>
            <consortium name="The Broad Institute Genome Sequencing Center for Infectious Disease"/>
            <person name="Wu L."/>
            <person name="Ma J."/>
        </authorList>
    </citation>
    <scope>NUCLEOTIDE SEQUENCE [LARGE SCALE GENOMIC DNA]</scope>
    <source>
        <strain evidence="9">JCM 17021</strain>
    </source>
</reference>
<dbReference type="EMBL" id="BAABCN010000002">
    <property type="protein sequence ID" value="GAA3863440.1"/>
    <property type="molecule type" value="Genomic_DNA"/>
</dbReference>
<sequence>MASSLAIDGLVSGLDTTALINSLMKVEQIPQTLLKNKVASSQSYITALQALNTKFASLTELATKFAKPLALDLNSATSTSNKVTVTATPGTPAAQLDLTVGAIAQAQKSVTGAMTEWPESPAVLTITGKDGVAHEITADSQSLDDVVAAVNTSDAGVIATKVSVGGGNFRLQFASKTIGEDGAFSVYQGTGTATPVALTEIQGAKDASITIWAGTPAAQTITSKTNTFTDVLPGVSITVSAISVDPVTVTVTRDDEAISKSASALVDALNGIFADVVAKSAVTTSTDATGTTKTTAGVFTGDSTVRDVNQKILAAATEPINGRSPSEFGISITKKGAIEYDAAKFKAAMAKDPVATQAALQVIATRVADAGKSASDKYDGALTSKITGQESEVKVLGTQVDDWDRRLTSRRATLERTYSALEVQLSKLNSQQSYMASQLAALTSS</sequence>
<dbReference type="PANTHER" id="PTHR30288:SF0">
    <property type="entry name" value="FLAGELLAR HOOK-ASSOCIATED PROTEIN 2"/>
    <property type="match status" value="1"/>
</dbReference>
<evidence type="ECO:0000259" key="6">
    <source>
        <dbReference type="Pfam" id="PF02465"/>
    </source>
</evidence>
<evidence type="ECO:0000313" key="8">
    <source>
        <dbReference type="EMBL" id="GAA3863440.1"/>
    </source>
</evidence>
<accession>A0ABP7K3Z5</accession>
<dbReference type="Pfam" id="PF02465">
    <property type="entry name" value="FliD_N"/>
    <property type="match status" value="1"/>
</dbReference>
<feature type="domain" description="Flagellar hook-associated protein 2 C-terminal" evidence="7">
    <location>
        <begin position="204"/>
        <end position="430"/>
    </location>
</feature>
<dbReference type="InterPro" id="IPR040026">
    <property type="entry name" value="FliD"/>
</dbReference>
<protein>
    <recommendedName>
        <fullName evidence="5">Flagellar hook-associated protein 2</fullName>
        <shortName evidence="5">HAP2</shortName>
    </recommendedName>
    <alternativeName>
        <fullName evidence="5">Flagellar cap protein</fullName>
    </alternativeName>
</protein>
<comment type="similarity">
    <text evidence="1 5">Belongs to the FliD family.</text>
</comment>
<evidence type="ECO:0000256" key="3">
    <source>
        <dbReference type="ARBA" id="ARBA00023054"/>
    </source>
</evidence>
<dbReference type="Proteomes" id="UP001501803">
    <property type="component" value="Unassembled WGS sequence"/>
</dbReference>
<evidence type="ECO:0000256" key="1">
    <source>
        <dbReference type="ARBA" id="ARBA00009764"/>
    </source>
</evidence>
<evidence type="ECO:0000259" key="7">
    <source>
        <dbReference type="Pfam" id="PF07195"/>
    </source>
</evidence>
<keyword evidence="3" id="KW-0175">Coiled coil</keyword>
<evidence type="ECO:0000256" key="2">
    <source>
        <dbReference type="ARBA" id="ARBA00011255"/>
    </source>
</evidence>
<proteinExistence type="inferred from homology"/>
<evidence type="ECO:0000313" key="9">
    <source>
        <dbReference type="Proteomes" id="UP001501803"/>
    </source>
</evidence>
<keyword evidence="4 5" id="KW-0975">Bacterial flagellum</keyword>
<organism evidence="8 9">
    <name type="scientific">Leifsonia kafniensis</name>
    <dbReference type="NCBI Taxonomy" id="475957"/>
    <lineage>
        <taxon>Bacteria</taxon>
        <taxon>Bacillati</taxon>
        <taxon>Actinomycetota</taxon>
        <taxon>Actinomycetes</taxon>
        <taxon>Micrococcales</taxon>
        <taxon>Microbacteriaceae</taxon>
        <taxon>Leifsonia</taxon>
    </lineage>
</organism>